<feature type="signal peptide" evidence="1">
    <location>
        <begin position="1"/>
        <end position="18"/>
    </location>
</feature>
<organism evidence="2 3">
    <name type="scientific">Microdochium trichocladiopsis</name>
    <dbReference type="NCBI Taxonomy" id="1682393"/>
    <lineage>
        <taxon>Eukaryota</taxon>
        <taxon>Fungi</taxon>
        <taxon>Dikarya</taxon>
        <taxon>Ascomycota</taxon>
        <taxon>Pezizomycotina</taxon>
        <taxon>Sordariomycetes</taxon>
        <taxon>Xylariomycetidae</taxon>
        <taxon>Xylariales</taxon>
        <taxon>Microdochiaceae</taxon>
        <taxon>Microdochium</taxon>
    </lineage>
</organism>
<gene>
    <name evidence="2" type="ORF">B0I36DRAFT_309644</name>
</gene>
<name>A0A9P9BV44_9PEZI</name>
<dbReference type="Proteomes" id="UP000756346">
    <property type="component" value="Unassembled WGS sequence"/>
</dbReference>
<dbReference type="GeneID" id="70181708"/>
<reference evidence="2" key="1">
    <citation type="journal article" date="2021" name="Nat. Commun.">
        <title>Genetic determinants of endophytism in the Arabidopsis root mycobiome.</title>
        <authorList>
            <person name="Mesny F."/>
            <person name="Miyauchi S."/>
            <person name="Thiergart T."/>
            <person name="Pickel B."/>
            <person name="Atanasova L."/>
            <person name="Karlsson M."/>
            <person name="Huettel B."/>
            <person name="Barry K.W."/>
            <person name="Haridas S."/>
            <person name="Chen C."/>
            <person name="Bauer D."/>
            <person name="Andreopoulos W."/>
            <person name="Pangilinan J."/>
            <person name="LaButti K."/>
            <person name="Riley R."/>
            <person name="Lipzen A."/>
            <person name="Clum A."/>
            <person name="Drula E."/>
            <person name="Henrissat B."/>
            <person name="Kohler A."/>
            <person name="Grigoriev I.V."/>
            <person name="Martin F.M."/>
            <person name="Hacquard S."/>
        </authorList>
    </citation>
    <scope>NUCLEOTIDE SEQUENCE</scope>
    <source>
        <strain evidence="2">MPI-CAGE-CH-0230</strain>
    </source>
</reference>
<dbReference type="RefSeq" id="XP_046017998.1">
    <property type="nucleotide sequence ID" value="XM_046152162.1"/>
</dbReference>
<dbReference type="EMBL" id="JAGTJQ010000001">
    <property type="protein sequence ID" value="KAH7039943.1"/>
    <property type="molecule type" value="Genomic_DNA"/>
</dbReference>
<accession>A0A9P9BV44</accession>
<evidence type="ECO:0000313" key="3">
    <source>
        <dbReference type="Proteomes" id="UP000756346"/>
    </source>
</evidence>
<keyword evidence="1" id="KW-0732">Signal</keyword>
<comment type="caution">
    <text evidence="2">The sequence shown here is derived from an EMBL/GenBank/DDBJ whole genome shotgun (WGS) entry which is preliminary data.</text>
</comment>
<protein>
    <recommendedName>
        <fullName evidence="4">Secreted protein</fullName>
    </recommendedName>
</protein>
<keyword evidence="3" id="KW-1185">Reference proteome</keyword>
<sequence>MSLLIGMLWSMLAALQRCFRLPWLRTSRPISLMFELGLDHLWPRLTPVCLVDEASAEEANYVSRVVSCIPPWRETVLGRQWHAAKVCFPNQGL</sequence>
<proteinExistence type="predicted"/>
<dbReference type="AlphaFoldDB" id="A0A9P9BV44"/>
<evidence type="ECO:0000313" key="2">
    <source>
        <dbReference type="EMBL" id="KAH7039943.1"/>
    </source>
</evidence>
<feature type="chain" id="PRO_5040158822" description="Secreted protein" evidence="1">
    <location>
        <begin position="19"/>
        <end position="93"/>
    </location>
</feature>
<evidence type="ECO:0000256" key="1">
    <source>
        <dbReference type="SAM" id="SignalP"/>
    </source>
</evidence>
<evidence type="ECO:0008006" key="4">
    <source>
        <dbReference type="Google" id="ProtNLM"/>
    </source>
</evidence>